<feature type="compositionally biased region" description="Polar residues" evidence="1">
    <location>
        <begin position="10"/>
        <end position="23"/>
    </location>
</feature>
<accession>A0A099GIM8</accession>
<comment type="caution">
    <text evidence="2">The sequence shown here is derived from an EMBL/GenBank/DDBJ whole genome shotgun (WGS) entry which is preliminary data.</text>
</comment>
<gene>
    <name evidence="2" type="ORF">IX56_07380</name>
</gene>
<dbReference type="EMBL" id="JRKQ01000028">
    <property type="protein sequence ID" value="KGJ22526.1"/>
    <property type="molecule type" value="Genomic_DNA"/>
</dbReference>
<dbReference type="AlphaFoldDB" id="A0A099GIM8"/>
<evidence type="ECO:0000313" key="3">
    <source>
        <dbReference type="Proteomes" id="UP000029858"/>
    </source>
</evidence>
<feature type="region of interest" description="Disordered" evidence="1">
    <location>
        <begin position="1"/>
        <end position="24"/>
    </location>
</feature>
<evidence type="ECO:0000256" key="1">
    <source>
        <dbReference type="SAM" id="MobiDB-lite"/>
    </source>
</evidence>
<protein>
    <submittedName>
        <fullName evidence="2">Uncharacterized protein</fullName>
    </submittedName>
</protein>
<feature type="region of interest" description="Disordered" evidence="1">
    <location>
        <begin position="49"/>
        <end position="72"/>
    </location>
</feature>
<dbReference type="Proteomes" id="UP000029858">
    <property type="component" value="Unassembled WGS sequence"/>
</dbReference>
<organism evidence="2 3">
    <name type="scientific">Paracoccus sanguinis</name>
    <dbReference type="NCBI Taxonomy" id="1545044"/>
    <lineage>
        <taxon>Bacteria</taxon>
        <taxon>Pseudomonadati</taxon>
        <taxon>Pseudomonadota</taxon>
        <taxon>Alphaproteobacteria</taxon>
        <taxon>Rhodobacterales</taxon>
        <taxon>Paracoccaceae</taxon>
        <taxon>Paracoccus</taxon>
    </lineage>
</organism>
<sequence>MRAQERMGHSSMSEGWRNHTSPAQERVNWVMDEVMSGRMSQADGMVEMAKAQEMMREEARARTTHPEHRWED</sequence>
<reference evidence="2 3" key="1">
    <citation type="submission" date="2014-09" db="EMBL/GenBank/DDBJ databases">
        <authorList>
            <person name="McGinnis J.M."/>
            <person name="Wolfgang W.J."/>
        </authorList>
    </citation>
    <scope>NUCLEOTIDE SEQUENCE [LARGE SCALE GENOMIC DNA]</scope>
    <source>
        <strain evidence="2 3">5503</strain>
    </source>
</reference>
<reference evidence="2 3" key="2">
    <citation type="submission" date="2014-10" db="EMBL/GenBank/DDBJ databases">
        <title>Paracoccus sanguinis sp. nov., isolated from clinical specimens of New York State patients.</title>
        <authorList>
            <person name="Mingle L.A."/>
            <person name="Cole J.A."/>
            <person name="Lapierre P."/>
            <person name="Musser K.A."/>
        </authorList>
    </citation>
    <scope>NUCLEOTIDE SEQUENCE [LARGE SCALE GENOMIC DNA]</scope>
    <source>
        <strain evidence="2 3">5503</strain>
    </source>
</reference>
<feature type="compositionally biased region" description="Basic and acidic residues" evidence="1">
    <location>
        <begin position="53"/>
        <end position="72"/>
    </location>
</feature>
<evidence type="ECO:0000313" key="2">
    <source>
        <dbReference type="EMBL" id="KGJ22526.1"/>
    </source>
</evidence>
<name>A0A099GIM8_9RHOB</name>
<proteinExistence type="predicted"/>